<feature type="region of interest" description="Disordered" evidence="5">
    <location>
        <begin position="634"/>
        <end position="653"/>
    </location>
</feature>
<keyword evidence="3" id="KW-1133">Transmembrane helix</keyword>
<evidence type="ECO:0000256" key="4">
    <source>
        <dbReference type="ARBA" id="ARBA00023136"/>
    </source>
</evidence>
<keyword evidence="2" id="KW-0812">Transmembrane</keyword>
<protein>
    <recommendedName>
        <fullName evidence="6">LicD/FKTN/FKRP nucleotidyltransferase domain-containing protein</fullName>
    </recommendedName>
</protein>
<keyword evidence="4" id="KW-0472">Membrane</keyword>
<feature type="domain" description="LicD/FKTN/FKRP nucleotidyltransferase" evidence="6">
    <location>
        <begin position="385"/>
        <end position="503"/>
    </location>
</feature>
<dbReference type="OrthoDB" id="444255at2759"/>
<dbReference type="AlphaFoldDB" id="A0A9P0QM46"/>
<dbReference type="Pfam" id="PF04991">
    <property type="entry name" value="LicD"/>
    <property type="match status" value="1"/>
</dbReference>
<reference evidence="7" key="1">
    <citation type="submission" date="2022-03" db="EMBL/GenBank/DDBJ databases">
        <authorList>
            <person name="Legras J.-L."/>
            <person name="Devillers H."/>
            <person name="Grondin C."/>
        </authorList>
    </citation>
    <scope>NUCLEOTIDE SEQUENCE</scope>
    <source>
        <strain evidence="7">CLIB 1423</strain>
    </source>
</reference>
<keyword evidence="8" id="KW-1185">Reference proteome</keyword>
<dbReference type="PANTHER" id="PTHR15407">
    <property type="entry name" value="FUKUTIN-RELATED"/>
    <property type="match status" value="1"/>
</dbReference>
<evidence type="ECO:0000256" key="3">
    <source>
        <dbReference type="ARBA" id="ARBA00022989"/>
    </source>
</evidence>
<proteinExistence type="predicted"/>
<accession>A0A9P0QM46</accession>
<dbReference type="GO" id="GO:0009100">
    <property type="term" value="P:glycoprotein metabolic process"/>
    <property type="evidence" value="ECO:0007669"/>
    <property type="project" value="UniProtKB-ARBA"/>
</dbReference>
<name>A0A9P0QM46_9ASCO</name>
<feature type="compositionally biased region" description="Acidic residues" evidence="5">
    <location>
        <begin position="638"/>
        <end position="653"/>
    </location>
</feature>
<dbReference type="InterPro" id="IPR009644">
    <property type="entry name" value="FKTN/MNN4/W02B3.4-1"/>
</dbReference>
<dbReference type="InterPro" id="IPR007074">
    <property type="entry name" value="LicD/FKTN/FKRP_NTP_transf"/>
</dbReference>
<comment type="caution">
    <text evidence="7">The sequence shown here is derived from an EMBL/GenBank/DDBJ whole genome shotgun (WGS) entry which is preliminary data.</text>
</comment>
<organism evidence="7 8">
    <name type="scientific">[Candida] railenensis</name>
    <dbReference type="NCBI Taxonomy" id="45579"/>
    <lineage>
        <taxon>Eukaryota</taxon>
        <taxon>Fungi</taxon>
        <taxon>Dikarya</taxon>
        <taxon>Ascomycota</taxon>
        <taxon>Saccharomycotina</taxon>
        <taxon>Pichiomycetes</taxon>
        <taxon>Debaryomycetaceae</taxon>
        <taxon>Kurtzmaniella</taxon>
    </lineage>
</organism>
<comment type="subcellular location">
    <subcellularLocation>
        <location evidence="1">Membrane</location>
        <topology evidence="1">Single-pass membrane protein</topology>
    </subcellularLocation>
</comment>
<dbReference type="PANTHER" id="PTHR15407:SF28">
    <property type="entry name" value="RIBITOL-5-PHOSPHATE TRANSFERASE FKTN"/>
    <property type="match status" value="1"/>
</dbReference>
<evidence type="ECO:0000313" key="7">
    <source>
        <dbReference type="EMBL" id="CAH2351766.1"/>
    </source>
</evidence>
<gene>
    <name evidence="7" type="ORF">CLIB1423_04S05490</name>
</gene>
<evidence type="ECO:0000256" key="1">
    <source>
        <dbReference type="ARBA" id="ARBA00004167"/>
    </source>
</evidence>
<dbReference type="GO" id="GO:0016020">
    <property type="term" value="C:membrane"/>
    <property type="evidence" value="ECO:0007669"/>
    <property type="project" value="UniProtKB-SubCell"/>
</dbReference>
<dbReference type="EMBL" id="CAKXYY010000004">
    <property type="protein sequence ID" value="CAH2351766.1"/>
    <property type="molecule type" value="Genomic_DNA"/>
</dbReference>
<sequence>MFSICKIWKRTILVSIFLLVLAWITISSTLRSRLEQRARFSGKLFSVHSEEINQEEFDSLVDNLYKRKKSNVDGSNFWLLDTSSRVNEISVPSYYYDKSVSKPPIQIFDPRLTLATYLSHLAEVGVGEVPFHWYDWADMSFIDKYILAKPDDKPNCHIAIPFSDDPIKGYCRDDSRLPTSGNNNGLGFSVFKPSHSSIDPQEGVLLSRSYLYSTAPVPQSIVFNAKNGLYEMSIKGKQKLLESKLINQVLQNEKKDSASGKFKLDPTSALKKLVLQEPKKVLETEISEASFHFDHEGVIGDFEKSLADGVQFSSSKEKRYYESLKYSQWLVESNKVNKYLREANLHDGVNGEHYDWRFFSGDKDGSYEESLVLHRLIRNWLSFSRKAGVKSWLAHGSLLSWYWNGMSFPWESDIDIQIPIQDLHKLARQYNQSVIVEDVSEGFGRYFLDVTSSITLREKGNGLNNIDARFIDIDTGFFIDITGLSISNMETPSRYLQKVPEEFKVNKFPEAFSEESGETKKEFKNINEHLRLYNCRNGHFISYDDLFPLLKASVEGEIGYIPSSYSRILSSEYSNGMLKKNYAQHVFLPKLRMWVKDEDLKLFIQSPKEWQRYYHPETGIYVNGNVLPLIQKSRESEIEPESEPESSFDPDEYSDTLRFSVQEFRKVEELTYEDLLSLVLKNDIFMEYVATRQYTSTHKDDIDRIFKSKFNRGPGISTFMESIPSFRQDYFMYRFHSDHFNYDEAISRMMKEVQESNKL</sequence>
<dbReference type="Proteomes" id="UP000837801">
    <property type="component" value="Unassembled WGS sequence"/>
</dbReference>
<evidence type="ECO:0000313" key="8">
    <source>
        <dbReference type="Proteomes" id="UP000837801"/>
    </source>
</evidence>
<evidence type="ECO:0000256" key="5">
    <source>
        <dbReference type="SAM" id="MobiDB-lite"/>
    </source>
</evidence>
<evidence type="ECO:0000256" key="2">
    <source>
        <dbReference type="ARBA" id="ARBA00022692"/>
    </source>
</evidence>
<evidence type="ECO:0000259" key="6">
    <source>
        <dbReference type="Pfam" id="PF04991"/>
    </source>
</evidence>